<name>A0ABY1UW63_9APIC</name>
<protein>
    <submittedName>
        <fullName evidence="2">Uncharacterized protein</fullName>
    </submittedName>
</protein>
<evidence type="ECO:0000313" key="3">
    <source>
        <dbReference type="Proteomes" id="UP000831156"/>
    </source>
</evidence>
<keyword evidence="3" id="KW-1185">Reference proteome</keyword>
<evidence type="ECO:0000256" key="1">
    <source>
        <dbReference type="SAM" id="MobiDB-lite"/>
    </source>
</evidence>
<feature type="region of interest" description="Disordered" evidence="1">
    <location>
        <begin position="200"/>
        <end position="235"/>
    </location>
</feature>
<dbReference type="EMBL" id="LT969436">
    <property type="protein sequence ID" value="SOV18160.1"/>
    <property type="molecule type" value="Genomic_DNA"/>
</dbReference>
<sequence>MNFVKTYYKNCMDACTPAKYSIDQNEINLADISTRLNLKIFDFYNSTPSNISMIDLYENKLLNNGNDHEHVEGDKKGMKQKKKNKTMLTKKKKKRKNDCTHLDNLKIMDNVFLTHVNETCNFNKKNHRNNQTINDKEDKEYYKKKGDIYIENAFTNILSNKIYDKTINIPYKDYNKMKEKSINKCNTLLNEPIRDEKMISHKYKQEDKIKEGKKKGRKKKISNKKSRKKNEPKMLHENINVLKKGAYNSHHDTYALNSPNTNIIPSSKIYIPRINLSRFN</sequence>
<evidence type="ECO:0000313" key="2">
    <source>
        <dbReference type="EMBL" id="SOV18160.1"/>
    </source>
</evidence>
<feature type="compositionally biased region" description="Basic and acidic residues" evidence="1">
    <location>
        <begin position="200"/>
        <end position="210"/>
    </location>
</feature>
<gene>
    <name evidence="2" type="ORF">PGABG01_1357300</name>
</gene>
<feature type="compositionally biased region" description="Basic residues" evidence="1">
    <location>
        <begin position="211"/>
        <end position="228"/>
    </location>
</feature>
<dbReference type="Proteomes" id="UP000831156">
    <property type="component" value="Chromosome 13"/>
</dbReference>
<organism evidence="2 3">
    <name type="scientific">Plasmodium gaboni</name>
    <dbReference type="NCBI Taxonomy" id="647221"/>
    <lineage>
        <taxon>Eukaryota</taxon>
        <taxon>Sar</taxon>
        <taxon>Alveolata</taxon>
        <taxon>Apicomplexa</taxon>
        <taxon>Aconoidasida</taxon>
        <taxon>Haemosporida</taxon>
        <taxon>Plasmodiidae</taxon>
        <taxon>Plasmodium</taxon>
        <taxon>Plasmodium (Laverania)</taxon>
    </lineage>
</organism>
<proteinExistence type="predicted"/>
<reference evidence="2" key="1">
    <citation type="submission" date="2016-09" db="EMBL/GenBank/DDBJ databases">
        <authorList>
            <consortium name="Pathogen Informatics"/>
            <person name="Sun Q."/>
            <person name="Inoue M."/>
        </authorList>
    </citation>
    <scope>NUCLEOTIDE SEQUENCE</scope>
</reference>
<accession>A0ABY1UW63</accession>